<reference evidence="1" key="1">
    <citation type="journal article" date="2020" name="mSystems">
        <title>Genome- and Community-Level Interaction Insights into Carbon Utilization and Element Cycling Functions of Hydrothermarchaeota in Hydrothermal Sediment.</title>
        <authorList>
            <person name="Zhou Z."/>
            <person name="Liu Y."/>
            <person name="Xu W."/>
            <person name="Pan J."/>
            <person name="Luo Z.H."/>
            <person name="Li M."/>
        </authorList>
    </citation>
    <scope>NUCLEOTIDE SEQUENCE [LARGE SCALE GENOMIC DNA]</scope>
    <source>
        <strain evidence="1">SpSt-1019</strain>
    </source>
</reference>
<organism evidence="1">
    <name type="scientific">Thermodesulfobium narugense</name>
    <dbReference type="NCBI Taxonomy" id="184064"/>
    <lineage>
        <taxon>Bacteria</taxon>
        <taxon>Pseudomonadati</taxon>
        <taxon>Thermodesulfobiota</taxon>
        <taxon>Thermodesulfobiia</taxon>
        <taxon>Thermodesulfobiales</taxon>
        <taxon>Thermodesulfobiaceae</taxon>
        <taxon>Thermodesulfobium</taxon>
    </lineage>
</organism>
<proteinExistence type="predicted"/>
<sequence length="113" mass="13001">MIDNLVLLDEAKKEGLENDPKVIEAINEAKNNILINFLLQKHFAGQNFDVTDADVTNFYNQNSDKFKDKSGNLIPIDKVKDYVKQYLINQKEQEAVQAYIDSLKKQDNIVINK</sequence>
<comment type="caution">
    <text evidence="1">The sequence shown here is derived from an EMBL/GenBank/DDBJ whole genome shotgun (WGS) entry which is preliminary data.</text>
</comment>
<keyword evidence="1" id="KW-0413">Isomerase</keyword>
<gene>
    <name evidence="1" type="ORF">ENL70_04605</name>
</gene>
<dbReference type="InterPro" id="IPR027304">
    <property type="entry name" value="Trigger_fact/SurA_dom_sf"/>
</dbReference>
<evidence type="ECO:0000313" key="1">
    <source>
        <dbReference type="EMBL" id="HHI65810.1"/>
    </source>
</evidence>
<dbReference type="AlphaFoldDB" id="A0A7C5PEE2"/>
<dbReference type="GO" id="GO:0016853">
    <property type="term" value="F:isomerase activity"/>
    <property type="evidence" value="ECO:0007669"/>
    <property type="project" value="UniProtKB-KW"/>
</dbReference>
<accession>A0A7C5PEE2</accession>
<name>A0A7C5PEE2_9BACT</name>
<dbReference type="SUPFAM" id="SSF109998">
    <property type="entry name" value="Triger factor/SurA peptide-binding domain-like"/>
    <property type="match status" value="1"/>
</dbReference>
<dbReference type="EMBL" id="DRUY01000152">
    <property type="protein sequence ID" value="HHI65810.1"/>
    <property type="molecule type" value="Genomic_DNA"/>
</dbReference>
<dbReference type="Gene3D" id="6.10.140.970">
    <property type="match status" value="1"/>
</dbReference>
<protein>
    <submittedName>
        <fullName evidence="1">Peptidyl-prolyl cis-trans isomerase</fullName>
    </submittedName>
</protein>